<dbReference type="Pfam" id="PF07885">
    <property type="entry name" value="Ion_trans_2"/>
    <property type="match status" value="2"/>
</dbReference>
<feature type="compositionally biased region" description="Basic and acidic residues" evidence="9">
    <location>
        <begin position="855"/>
        <end position="871"/>
    </location>
</feature>
<keyword evidence="6 10" id="KW-0472">Membrane</keyword>
<evidence type="ECO:0000313" key="12">
    <source>
        <dbReference type="EMBL" id="CAJ0596778.1"/>
    </source>
</evidence>
<name>A0AA36M3B5_CYLNA</name>
<evidence type="ECO:0000256" key="9">
    <source>
        <dbReference type="SAM" id="MobiDB-lite"/>
    </source>
</evidence>
<comment type="caution">
    <text evidence="12">The sequence shown here is derived from an EMBL/GenBank/DDBJ whole genome shotgun (WGS) entry which is preliminary data.</text>
</comment>
<evidence type="ECO:0000256" key="7">
    <source>
        <dbReference type="ARBA" id="ARBA00023303"/>
    </source>
</evidence>
<evidence type="ECO:0000313" key="13">
    <source>
        <dbReference type="Proteomes" id="UP001176961"/>
    </source>
</evidence>
<keyword evidence="7 8" id="KW-0407">Ion channel</keyword>
<feature type="domain" description="Potassium channel" evidence="11">
    <location>
        <begin position="253"/>
        <end position="327"/>
    </location>
</feature>
<evidence type="ECO:0000259" key="11">
    <source>
        <dbReference type="Pfam" id="PF07885"/>
    </source>
</evidence>
<dbReference type="GO" id="GO:0030322">
    <property type="term" value="P:stabilization of membrane potential"/>
    <property type="evidence" value="ECO:0007669"/>
    <property type="project" value="TreeGrafter"/>
</dbReference>
<feature type="transmembrane region" description="Helical" evidence="10">
    <location>
        <begin position="154"/>
        <end position="174"/>
    </location>
</feature>
<feature type="transmembrane region" description="Helical" evidence="10">
    <location>
        <begin position="274"/>
        <end position="294"/>
    </location>
</feature>
<keyword evidence="2 8" id="KW-0813">Transport</keyword>
<comment type="similarity">
    <text evidence="8">Belongs to the two pore domain potassium channel (TC 1.A.1.8) family.</text>
</comment>
<feature type="region of interest" description="Disordered" evidence="9">
    <location>
        <begin position="855"/>
        <end position="909"/>
    </location>
</feature>
<sequence length="986" mass="112713">MLGQVTRRHSNLIEDAKRDRGPPKNWLGKAKYYYDKYNCRYFAPFLLLFVYSILGAWIFYLVEYNNEKQMKAKEQWELDRLRNNTFQKIAGLLQANRRSERVSKSRNLLLWYEKEYERVKLPEALEWNMWGALFYVGTVFTTIGYGNIVPRTVLGRALSVVYAIIGIPLVLAILSRFGQFLEHTITRAWLRHRKNIKNVHRKTSQRLRNNLLSKPGKVLEALEEGRLSPTPSEHKEGLIEDSRTIPIWLALLLCIGWVCGCAALFLIWEKRWTFFTSLYFFFISLSTIGLGDVVPDHPHMLILMFFLVIIGLSIVSMLLTVIQIKFEECLYNLMMRMQEEYQKNLANGTPFDHEEIRKKAMEEQPFFMKFFGPDLMSDEQREKIEETAQQFEKIVRETNTKNIQTEPPAFFMAGTQMDNLANSIACDPMSDNGRVANGETQWSRASRPDGMMSAVNEQAQTDIAQFQIDEIILRLAALQAKGSSSDDVEEEKSEWSFLPLGKRSQKIEEKTEGKNVKDMTDREILAKMLEMMTNATEVGNLPEKVELGVNTVIQPTASLGVSTDPVTSRTKSMETDVNDVTNRSMATDRVELMDKTVETSRSERVEPKQLSWTEKTHRDMMTSPVLRRLLLKTSAADTSHDYDDESQQTSLIIDRPAPDTDRSIQTSPSEQRRTTRSVQFAPDCIERMTSPIQNGWINRSLQTSLDDTFCRSQQTSLDMIDEMAETSHVEFTTTGVGPDREEPGLYSPGTDWCAVNGSMYDNHRMPGSMETSTQYSPPMSRSVTTQNADHLSVGRKARSSSTSGLGTSICDDDNRQEVIIQTDDSYLKIARRLDEYRTNHTQFLPVVAASPLESRDIQPFKTDRPSEHRGYFMDPKALQRRRSSVKKVRRPSYKSSNAEAQTGSSMDHEQLDPLLKQNERSRSISPESPPRPRRVLARVASLPIGVARGKVSEFVAKHERGIPNPAVVRDRPVRIVRQYAMVDKAT</sequence>
<evidence type="ECO:0000256" key="1">
    <source>
        <dbReference type="ARBA" id="ARBA00004141"/>
    </source>
</evidence>
<feature type="transmembrane region" description="Helical" evidence="10">
    <location>
        <begin position="127"/>
        <end position="148"/>
    </location>
</feature>
<feature type="transmembrane region" description="Helical" evidence="10">
    <location>
        <begin position="41"/>
        <end position="62"/>
    </location>
</feature>
<evidence type="ECO:0000256" key="2">
    <source>
        <dbReference type="ARBA" id="ARBA00022448"/>
    </source>
</evidence>
<dbReference type="PRINTS" id="PR01333">
    <property type="entry name" value="2POREKCHANEL"/>
</dbReference>
<organism evidence="12 13">
    <name type="scientific">Cylicocyclus nassatus</name>
    <name type="common">Nematode worm</name>
    <dbReference type="NCBI Taxonomy" id="53992"/>
    <lineage>
        <taxon>Eukaryota</taxon>
        <taxon>Metazoa</taxon>
        <taxon>Ecdysozoa</taxon>
        <taxon>Nematoda</taxon>
        <taxon>Chromadorea</taxon>
        <taxon>Rhabditida</taxon>
        <taxon>Rhabditina</taxon>
        <taxon>Rhabditomorpha</taxon>
        <taxon>Strongyloidea</taxon>
        <taxon>Strongylidae</taxon>
        <taxon>Cylicocyclus</taxon>
    </lineage>
</organism>
<evidence type="ECO:0000256" key="5">
    <source>
        <dbReference type="ARBA" id="ARBA00023065"/>
    </source>
</evidence>
<dbReference type="PANTHER" id="PTHR11003">
    <property type="entry name" value="POTASSIUM CHANNEL, SUBFAMILY K"/>
    <property type="match status" value="1"/>
</dbReference>
<protein>
    <recommendedName>
        <fullName evidence="11">Potassium channel domain-containing protein</fullName>
    </recommendedName>
</protein>
<feature type="transmembrane region" description="Helical" evidence="10">
    <location>
        <begin position="245"/>
        <end position="268"/>
    </location>
</feature>
<feature type="domain" description="Potassium channel" evidence="11">
    <location>
        <begin position="126"/>
        <end position="182"/>
    </location>
</feature>
<feature type="region of interest" description="Disordered" evidence="9">
    <location>
        <begin position="637"/>
        <end position="677"/>
    </location>
</feature>
<feature type="transmembrane region" description="Helical" evidence="10">
    <location>
        <begin position="301"/>
        <end position="322"/>
    </location>
</feature>
<dbReference type="InterPro" id="IPR003280">
    <property type="entry name" value="2pore_dom_K_chnl"/>
</dbReference>
<comment type="subcellular location">
    <subcellularLocation>
        <location evidence="1">Membrane</location>
        <topology evidence="1">Multi-pass membrane protein</topology>
    </subcellularLocation>
</comment>
<evidence type="ECO:0000256" key="10">
    <source>
        <dbReference type="SAM" id="Phobius"/>
    </source>
</evidence>
<dbReference type="Proteomes" id="UP001176961">
    <property type="component" value="Unassembled WGS sequence"/>
</dbReference>
<reference evidence="12" key="1">
    <citation type="submission" date="2023-07" db="EMBL/GenBank/DDBJ databases">
        <authorList>
            <consortium name="CYATHOMIX"/>
        </authorList>
    </citation>
    <scope>NUCLEOTIDE SEQUENCE</scope>
    <source>
        <strain evidence="12">N/A</strain>
    </source>
</reference>
<dbReference type="AlphaFoldDB" id="A0AA36M3B5"/>
<feature type="compositionally biased region" description="Basic residues" evidence="9">
    <location>
        <begin position="878"/>
        <end position="892"/>
    </location>
</feature>
<dbReference type="Gene3D" id="1.10.287.70">
    <property type="match status" value="1"/>
</dbReference>
<gene>
    <name evidence="12" type="ORF">CYNAS_LOCUS8761</name>
</gene>
<evidence type="ECO:0000256" key="6">
    <source>
        <dbReference type="ARBA" id="ARBA00023136"/>
    </source>
</evidence>
<accession>A0AA36M3B5</accession>
<dbReference type="GO" id="GO:0005886">
    <property type="term" value="C:plasma membrane"/>
    <property type="evidence" value="ECO:0007669"/>
    <property type="project" value="TreeGrafter"/>
</dbReference>
<evidence type="ECO:0000256" key="4">
    <source>
        <dbReference type="ARBA" id="ARBA00022989"/>
    </source>
</evidence>
<dbReference type="GO" id="GO:0015271">
    <property type="term" value="F:outward rectifier potassium channel activity"/>
    <property type="evidence" value="ECO:0007669"/>
    <property type="project" value="TreeGrafter"/>
</dbReference>
<dbReference type="PANTHER" id="PTHR11003:SF86">
    <property type="entry name" value="POTASSIUM CHANNEL DOMAIN-CONTAINING PROTEIN"/>
    <property type="match status" value="1"/>
</dbReference>
<proteinExistence type="inferred from homology"/>
<dbReference type="GO" id="GO:0022841">
    <property type="term" value="F:potassium ion leak channel activity"/>
    <property type="evidence" value="ECO:0007669"/>
    <property type="project" value="TreeGrafter"/>
</dbReference>
<keyword evidence="3 8" id="KW-0812">Transmembrane</keyword>
<dbReference type="InterPro" id="IPR013099">
    <property type="entry name" value="K_chnl_dom"/>
</dbReference>
<dbReference type="SUPFAM" id="SSF81324">
    <property type="entry name" value="Voltage-gated potassium channels"/>
    <property type="match status" value="2"/>
</dbReference>
<evidence type="ECO:0000256" key="3">
    <source>
        <dbReference type="ARBA" id="ARBA00022692"/>
    </source>
</evidence>
<keyword evidence="13" id="KW-1185">Reference proteome</keyword>
<evidence type="ECO:0000256" key="8">
    <source>
        <dbReference type="RuleBase" id="RU003857"/>
    </source>
</evidence>
<keyword evidence="4 10" id="KW-1133">Transmembrane helix</keyword>
<dbReference type="EMBL" id="CATQJL010000223">
    <property type="protein sequence ID" value="CAJ0596778.1"/>
    <property type="molecule type" value="Genomic_DNA"/>
</dbReference>
<keyword evidence="5 8" id="KW-0406">Ion transport</keyword>